<evidence type="ECO:0000313" key="5">
    <source>
        <dbReference type="EMBL" id="RDI75323.1"/>
    </source>
</evidence>
<dbReference type="NCBIfam" id="NF033788">
    <property type="entry name" value="HTH_metalloreg"/>
    <property type="match status" value="1"/>
</dbReference>
<dbReference type="Pfam" id="PF01022">
    <property type="entry name" value="HTH_5"/>
    <property type="match status" value="1"/>
</dbReference>
<dbReference type="InterPro" id="IPR051011">
    <property type="entry name" value="Metal_resp_trans_reg"/>
</dbReference>
<dbReference type="InterPro" id="IPR036390">
    <property type="entry name" value="WH_DNA-bd_sf"/>
</dbReference>
<dbReference type="Proteomes" id="UP000254134">
    <property type="component" value="Unassembled WGS sequence"/>
</dbReference>
<feature type="domain" description="HTH arsR-type" evidence="4">
    <location>
        <begin position="4"/>
        <end position="98"/>
    </location>
</feature>
<evidence type="ECO:0000259" key="4">
    <source>
        <dbReference type="PROSITE" id="PS50987"/>
    </source>
</evidence>
<dbReference type="RefSeq" id="WP_114795538.1">
    <property type="nucleotide sequence ID" value="NZ_QQZY01000002.1"/>
</dbReference>
<keyword evidence="6" id="KW-1185">Reference proteome</keyword>
<proteinExistence type="predicted"/>
<protein>
    <submittedName>
        <fullName evidence="5">Putative transcriptional regulator</fullName>
    </submittedName>
</protein>
<reference evidence="5 6" key="1">
    <citation type="submission" date="2018-07" db="EMBL/GenBank/DDBJ databases">
        <title>High-quality-draft genome sequence of Gaiella occulta.</title>
        <authorList>
            <person name="Severino R."/>
            <person name="Froufe H.J.C."/>
            <person name="Rainey F.A."/>
            <person name="Barroso C."/>
            <person name="Albuquerque L."/>
            <person name="Lobo-Da-Cunha A."/>
            <person name="Da Costa M.S."/>
            <person name="Egas C."/>
        </authorList>
    </citation>
    <scope>NUCLEOTIDE SEQUENCE [LARGE SCALE GENOMIC DNA]</scope>
    <source>
        <strain evidence="5 6">F2-233</strain>
    </source>
</reference>
<dbReference type="SMART" id="SM00418">
    <property type="entry name" value="HTH_ARSR"/>
    <property type="match status" value="1"/>
</dbReference>
<dbReference type="PANTHER" id="PTHR43132">
    <property type="entry name" value="ARSENICAL RESISTANCE OPERON REPRESSOR ARSR-RELATED"/>
    <property type="match status" value="1"/>
</dbReference>
<reference evidence="6" key="2">
    <citation type="journal article" date="2019" name="MicrobiologyOpen">
        <title>High-quality draft genome sequence of Gaiella occulta isolated from a 150 meter deep mineral water borehole and comparison with the genome sequences of other deep-branching lineages of the phylum Actinobacteria.</title>
        <authorList>
            <person name="Severino R."/>
            <person name="Froufe H.J.C."/>
            <person name="Barroso C."/>
            <person name="Albuquerque L."/>
            <person name="Lobo-da-Cunha A."/>
            <person name="da Costa M.S."/>
            <person name="Egas C."/>
        </authorList>
    </citation>
    <scope>NUCLEOTIDE SEQUENCE [LARGE SCALE GENOMIC DNA]</scope>
    <source>
        <strain evidence="6">F2-233</strain>
    </source>
</reference>
<keyword evidence="1" id="KW-0805">Transcription regulation</keyword>
<dbReference type="InterPro" id="IPR036388">
    <property type="entry name" value="WH-like_DNA-bd_sf"/>
</dbReference>
<keyword evidence="3" id="KW-0804">Transcription</keyword>
<comment type="caution">
    <text evidence="5">The sequence shown here is derived from an EMBL/GenBank/DDBJ whole genome shotgun (WGS) entry which is preliminary data.</text>
</comment>
<evidence type="ECO:0000256" key="3">
    <source>
        <dbReference type="ARBA" id="ARBA00023163"/>
    </source>
</evidence>
<dbReference type="InterPro" id="IPR011991">
    <property type="entry name" value="ArsR-like_HTH"/>
</dbReference>
<organism evidence="5 6">
    <name type="scientific">Gaiella occulta</name>
    <dbReference type="NCBI Taxonomy" id="1002870"/>
    <lineage>
        <taxon>Bacteria</taxon>
        <taxon>Bacillati</taxon>
        <taxon>Actinomycetota</taxon>
        <taxon>Thermoleophilia</taxon>
        <taxon>Gaiellales</taxon>
        <taxon>Gaiellaceae</taxon>
        <taxon>Gaiella</taxon>
    </lineage>
</organism>
<gene>
    <name evidence="5" type="ORF">Gocc_1121</name>
</gene>
<dbReference type="GO" id="GO:0003700">
    <property type="term" value="F:DNA-binding transcription factor activity"/>
    <property type="evidence" value="ECO:0007669"/>
    <property type="project" value="InterPro"/>
</dbReference>
<dbReference type="OrthoDB" id="194599at2"/>
<dbReference type="CDD" id="cd00090">
    <property type="entry name" value="HTH_ARSR"/>
    <property type="match status" value="1"/>
</dbReference>
<dbReference type="SUPFAM" id="SSF46785">
    <property type="entry name" value="Winged helix' DNA-binding domain"/>
    <property type="match status" value="1"/>
</dbReference>
<evidence type="ECO:0000256" key="1">
    <source>
        <dbReference type="ARBA" id="ARBA00023015"/>
    </source>
</evidence>
<dbReference type="AlphaFoldDB" id="A0A7M2Z0M0"/>
<dbReference type="PROSITE" id="PS50987">
    <property type="entry name" value="HTH_ARSR_2"/>
    <property type="match status" value="1"/>
</dbReference>
<dbReference type="EMBL" id="QQZY01000002">
    <property type="protein sequence ID" value="RDI75323.1"/>
    <property type="molecule type" value="Genomic_DNA"/>
</dbReference>
<dbReference type="InterPro" id="IPR001845">
    <property type="entry name" value="HTH_ArsR_DNA-bd_dom"/>
</dbReference>
<keyword evidence="2" id="KW-0238">DNA-binding</keyword>
<dbReference type="PRINTS" id="PR00778">
    <property type="entry name" value="HTHARSR"/>
</dbReference>
<name>A0A7M2Z0M0_9ACTN</name>
<evidence type="ECO:0000313" key="6">
    <source>
        <dbReference type="Proteomes" id="UP000254134"/>
    </source>
</evidence>
<sequence length="111" mass="12101">MPFKATPVYVTKAALFRTLGHPARVRILELLRDGELSVGTLQEELGIDSGGTSQHLAALRRIGLVDSRREGTSVYYRAADPQVFALLEVGRALIARALAEQQALLEELSAE</sequence>
<accession>A0A7M2Z0M0</accession>
<dbReference type="GO" id="GO:0003677">
    <property type="term" value="F:DNA binding"/>
    <property type="evidence" value="ECO:0007669"/>
    <property type="project" value="UniProtKB-KW"/>
</dbReference>
<dbReference type="PANTHER" id="PTHR43132:SF2">
    <property type="entry name" value="ARSENICAL RESISTANCE OPERON REPRESSOR ARSR-RELATED"/>
    <property type="match status" value="1"/>
</dbReference>
<dbReference type="Gene3D" id="1.10.10.10">
    <property type="entry name" value="Winged helix-like DNA-binding domain superfamily/Winged helix DNA-binding domain"/>
    <property type="match status" value="1"/>
</dbReference>
<evidence type="ECO:0000256" key="2">
    <source>
        <dbReference type="ARBA" id="ARBA00023125"/>
    </source>
</evidence>